<accession>A0A225VCD3</accession>
<reference evidence="2" key="1">
    <citation type="submission" date="2017-03" db="EMBL/GenBank/DDBJ databases">
        <title>Phytopthora megakarya and P. palmivora, two closely related causual agents of cacao black pod achieved similar genome size and gene model numbers by different mechanisms.</title>
        <authorList>
            <person name="Ali S."/>
            <person name="Shao J."/>
            <person name="Larry D.J."/>
            <person name="Kronmiller B."/>
            <person name="Shen D."/>
            <person name="Strem M.D."/>
            <person name="Melnick R.L."/>
            <person name="Guiltinan M.J."/>
            <person name="Tyler B.M."/>
            <person name="Meinhardt L.W."/>
            <person name="Bailey B.A."/>
        </authorList>
    </citation>
    <scope>NUCLEOTIDE SEQUENCE [LARGE SCALE GENOMIC DNA]</scope>
    <source>
        <strain evidence="2">zdho120</strain>
    </source>
</reference>
<comment type="caution">
    <text evidence="1">The sequence shown here is derived from an EMBL/GenBank/DDBJ whole genome shotgun (WGS) entry which is preliminary data.</text>
</comment>
<name>A0A225VCD3_9STRA</name>
<gene>
    <name evidence="1" type="ORF">PHMEG_00025897</name>
</gene>
<keyword evidence="2" id="KW-1185">Reference proteome</keyword>
<protein>
    <submittedName>
        <fullName evidence="1">Uncharacterized protein</fullName>
    </submittedName>
</protein>
<dbReference type="EMBL" id="NBNE01006108">
    <property type="protein sequence ID" value="OWZ02528.1"/>
    <property type="molecule type" value="Genomic_DNA"/>
</dbReference>
<dbReference type="Proteomes" id="UP000198211">
    <property type="component" value="Unassembled WGS sequence"/>
</dbReference>
<dbReference type="AlphaFoldDB" id="A0A225VCD3"/>
<proteinExistence type="predicted"/>
<sequence>MIYQRMIDNALWGFVQPKGGWRCFAEKIKQVHSAEHSTKSWGESPIVNTKFAAARSDVENHDPVLKLVNEPTSDMLATNEVDESALVPVFDGRSFVDDICLGERPLTTASQLLIDPWPDSQNAAPASASPKVYSSNNELNSSLTKFRTKGFELMQKS</sequence>
<organism evidence="1 2">
    <name type="scientific">Phytophthora megakarya</name>
    <dbReference type="NCBI Taxonomy" id="4795"/>
    <lineage>
        <taxon>Eukaryota</taxon>
        <taxon>Sar</taxon>
        <taxon>Stramenopiles</taxon>
        <taxon>Oomycota</taxon>
        <taxon>Peronosporomycetes</taxon>
        <taxon>Peronosporales</taxon>
        <taxon>Peronosporaceae</taxon>
        <taxon>Phytophthora</taxon>
    </lineage>
</organism>
<evidence type="ECO:0000313" key="1">
    <source>
        <dbReference type="EMBL" id="OWZ02528.1"/>
    </source>
</evidence>
<dbReference type="OrthoDB" id="141645at2759"/>
<evidence type="ECO:0000313" key="2">
    <source>
        <dbReference type="Proteomes" id="UP000198211"/>
    </source>
</evidence>